<evidence type="ECO:0000256" key="1">
    <source>
        <dbReference type="SAM" id="MobiDB-lite"/>
    </source>
</evidence>
<dbReference type="EMBL" id="CAADFS010000126">
    <property type="protein sequence ID" value="VFK50961.1"/>
    <property type="molecule type" value="Genomic_DNA"/>
</dbReference>
<sequence>MNLAGILRQRSLPGNGQRQKQRIQPGQIEALADIFAGGHDNLGFQELFVGDFALPGAHGPAQYDDVESSPGEQFREALGVFPSLRQNQGMAFGLDTCRNVVDDPKVTLAVLHQPAAYLGDAWRIGKVGRLIAQPVDDDRLVESGFVFRPDFMTDGSRQHEHDLLVAVLPVGRGGQAQDILCAHLVQRHLEAWGQDVVAFIDDDLSVLSDER</sequence>
<name>A0A450ZAZ2_9GAMM</name>
<protein>
    <submittedName>
        <fullName evidence="2">Uncharacterized protein</fullName>
    </submittedName>
</protein>
<evidence type="ECO:0000313" key="2">
    <source>
        <dbReference type="EMBL" id="VFK50961.1"/>
    </source>
</evidence>
<proteinExistence type="predicted"/>
<dbReference type="AlphaFoldDB" id="A0A450ZAZ2"/>
<organism evidence="2">
    <name type="scientific">Candidatus Kentrum sp. TC</name>
    <dbReference type="NCBI Taxonomy" id="2126339"/>
    <lineage>
        <taxon>Bacteria</taxon>
        <taxon>Pseudomonadati</taxon>
        <taxon>Pseudomonadota</taxon>
        <taxon>Gammaproteobacteria</taxon>
        <taxon>Candidatus Kentrum</taxon>
    </lineage>
</organism>
<feature type="region of interest" description="Disordered" evidence="1">
    <location>
        <begin position="1"/>
        <end position="23"/>
    </location>
</feature>
<accession>A0A450ZAZ2</accession>
<feature type="compositionally biased region" description="Polar residues" evidence="1">
    <location>
        <begin position="12"/>
        <end position="23"/>
    </location>
</feature>
<gene>
    <name evidence="2" type="ORF">BECKTC1821D_GA0114238_11263</name>
</gene>
<reference evidence="2" key="1">
    <citation type="submission" date="2019-02" db="EMBL/GenBank/DDBJ databases">
        <authorList>
            <person name="Gruber-Vodicka R. H."/>
            <person name="Seah K. B. B."/>
        </authorList>
    </citation>
    <scope>NUCLEOTIDE SEQUENCE</scope>
    <source>
        <strain evidence="2">BECK_BZ123</strain>
    </source>
</reference>